<protein>
    <submittedName>
        <fullName evidence="2">GntP family permease</fullName>
    </submittedName>
</protein>
<feature type="transmembrane region" description="Helical" evidence="1">
    <location>
        <begin position="458"/>
        <end position="482"/>
    </location>
</feature>
<feature type="transmembrane region" description="Helical" evidence="1">
    <location>
        <begin position="6"/>
        <end position="22"/>
    </location>
</feature>
<feature type="transmembrane region" description="Helical" evidence="1">
    <location>
        <begin position="345"/>
        <end position="370"/>
    </location>
</feature>
<proteinExistence type="predicted"/>
<feature type="transmembrane region" description="Helical" evidence="1">
    <location>
        <begin position="273"/>
        <end position="293"/>
    </location>
</feature>
<name>A0ABY3XZN1_9ACTN</name>
<keyword evidence="1" id="KW-1133">Transmembrane helix</keyword>
<dbReference type="PANTHER" id="PTHR30354:SF11">
    <property type="entry name" value="PERMEASE"/>
    <property type="match status" value="1"/>
</dbReference>
<dbReference type="PANTHER" id="PTHR30354">
    <property type="entry name" value="GNT FAMILY GLUCONATE TRANSPORTER"/>
    <property type="match status" value="1"/>
</dbReference>
<keyword evidence="1" id="KW-0472">Membrane</keyword>
<dbReference type="Proteomes" id="UP001202244">
    <property type="component" value="Chromosome"/>
</dbReference>
<keyword evidence="3" id="KW-1185">Reference proteome</keyword>
<evidence type="ECO:0000313" key="2">
    <source>
        <dbReference type="EMBL" id="UNS99932.1"/>
    </source>
</evidence>
<evidence type="ECO:0000313" key="3">
    <source>
        <dbReference type="Proteomes" id="UP001202244"/>
    </source>
</evidence>
<feature type="transmembrane region" description="Helical" evidence="1">
    <location>
        <begin position="422"/>
        <end position="446"/>
    </location>
</feature>
<feature type="transmembrane region" description="Helical" evidence="1">
    <location>
        <begin position="144"/>
        <end position="172"/>
    </location>
</feature>
<dbReference type="Pfam" id="PF02447">
    <property type="entry name" value="GntP_permease"/>
    <property type="match status" value="2"/>
</dbReference>
<feature type="transmembrane region" description="Helical" evidence="1">
    <location>
        <begin position="101"/>
        <end position="124"/>
    </location>
</feature>
<feature type="transmembrane region" description="Helical" evidence="1">
    <location>
        <begin position="67"/>
        <end position="89"/>
    </location>
</feature>
<feature type="transmembrane region" description="Helical" evidence="1">
    <location>
        <begin position="29"/>
        <end position="47"/>
    </location>
</feature>
<gene>
    <name evidence="2" type="ORF">MMF93_28335</name>
</gene>
<reference evidence="2 3" key="1">
    <citation type="journal article" date="2023" name="Microbiol. Spectr.">
        <title>Synergy between Genome Mining, Metabolomics, and Bioinformatics Uncovers Antibacterial Chlorinated Carbazole Alkaloids and Their Biosynthetic Gene Cluster from Streptomyces tubbatahanensis sp. nov., a Novel Actinomycete Isolated from Sulu Sea, Philippines.</title>
        <authorList>
            <person name="Tenebro C.P."/>
            <person name="Trono D.J.V.L."/>
            <person name="Balida L.A.P."/>
            <person name="Bayog L.K.A."/>
            <person name="Bruna J.R."/>
            <person name="Sabido E.M."/>
            <person name="Caspe D.P.C."/>
            <person name="de Los Santos E.L.C."/>
            <person name="Saludes J.P."/>
            <person name="Dalisay D.S."/>
        </authorList>
    </citation>
    <scope>NUCLEOTIDE SEQUENCE [LARGE SCALE GENOMIC DNA]</scope>
    <source>
        <strain evidence="2 3">DSD3025</strain>
    </source>
</reference>
<dbReference type="EMBL" id="CP093846">
    <property type="protein sequence ID" value="UNS99932.1"/>
    <property type="molecule type" value="Genomic_DNA"/>
</dbReference>
<dbReference type="RefSeq" id="WP_242755917.1">
    <property type="nucleotide sequence ID" value="NZ_CP093846.1"/>
</dbReference>
<accession>A0ABY3XZN1</accession>
<feature type="transmembrane region" description="Helical" evidence="1">
    <location>
        <begin position="382"/>
        <end position="410"/>
    </location>
</feature>
<dbReference type="InterPro" id="IPR003474">
    <property type="entry name" value="Glcn_transporter"/>
</dbReference>
<feature type="transmembrane region" description="Helical" evidence="1">
    <location>
        <begin position="305"/>
        <end position="325"/>
    </location>
</feature>
<sequence>MDNPAPLVHTAIAIAAVVVLILKAKVNPALALVLGAVYLGLASGLGAERTLKTVNKGFGDLMAEVGLLIVLGVLLGTLLSALGAIEKLVTLLLRTLGPKRLPYSFAITMGTVLQSIFADVLLVMTAPLARSLGTRIGPGGLARMAAAMALGVEVGIALSVPGIGALALAGLLDIPLGIMLLYGFPLAAVTILLTLLLFSALVKRGFWNPDRDESAVVEGDAVVRGGAVVDSGAVAHDGAVVEGGAVAHRGAADDGAVAQDGAVVHGDGAAPPLGLSLTPLLLALVLIATGAFAQVAGWDSPVVGFLGDPVVGLLTGLILACLVARRCLPAGAIGDAFGQGFRTSGQILVLTGVGGSLAAVVEAVGLGDLIKDSFSAGTWAPLALVWLIAAVLHMAIGSVTTSAITAAGILAPVAPSLDVQPVLIALAAGAGSLFAIHATSNTFWLLQTLLGQTTRGTLKTVTLTVSGASVIALGLIQTASLVM</sequence>
<evidence type="ECO:0000256" key="1">
    <source>
        <dbReference type="SAM" id="Phobius"/>
    </source>
</evidence>
<organism evidence="2 3">
    <name type="scientific">Streptomyces tubbatahanensis</name>
    <dbReference type="NCBI Taxonomy" id="2923272"/>
    <lineage>
        <taxon>Bacteria</taxon>
        <taxon>Bacillati</taxon>
        <taxon>Actinomycetota</taxon>
        <taxon>Actinomycetes</taxon>
        <taxon>Kitasatosporales</taxon>
        <taxon>Streptomycetaceae</taxon>
        <taxon>Streptomyces</taxon>
    </lineage>
</organism>
<feature type="transmembrane region" description="Helical" evidence="1">
    <location>
        <begin position="179"/>
        <end position="202"/>
    </location>
</feature>
<keyword evidence="1" id="KW-0812">Transmembrane</keyword>